<feature type="domain" description="Glycosyl transferase family 51" evidence="12">
    <location>
        <begin position="189"/>
        <end position="366"/>
    </location>
</feature>
<dbReference type="InterPro" id="IPR036950">
    <property type="entry name" value="PBP_transglycosylase"/>
</dbReference>
<evidence type="ECO:0000313" key="13">
    <source>
        <dbReference type="EMBL" id="OBI43258.1"/>
    </source>
</evidence>
<dbReference type="Gene3D" id="1.10.3810.10">
    <property type="entry name" value="Biosynthetic peptidoglycan transglycosylase-like"/>
    <property type="match status" value="1"/>
</dbReference>
<evidence type="ECO:0000256" key="8">
    <source>
        <dbReference type="ARBA" id="ARBA00049902"/>
    </source>
</evidence>
<keyword evidence="2" id="KW-0645">Protease</keyword>
<dbReference type="GO" id="GO:0006508">
    <property type="term" value="P:proteolysis"/>
    <property type="evidence" value="ECO:0007669"/>
    <property type="project" value="UniProtKB-KW"/>
</dbReference>
<dbReference type="InterPro" id="IPR012338">
    <property type="entry name" value="Beta-lactam/transpept-like"/>
</dbReference>
<sequence length="836" mass="88644">MNNEGRQDRSATDGPSGSAADGESERRSERDKDRGGNRTSGPRQRRPVPPDDRLTTVLPPVTDDRSQRLRDPIEAVKAALDASPSERSGRDDFRGERRGGGRPPGGGPPSPPPRGPAQPSWEWFRQLDWTWLRRINWMWVRRGLYVTAAVVLLLPIVTFAMAYLIVDVPNPGDIRTNQVSTILASDGSELAKIVPPEGNRVDVNIDQVPVHVRQAVLAAEDRNFYSNPGFSLSGFARAVKNNVFGGDTQGGSTITQQYVKNALVGSQRAGVGGLIRKAKELVIATKMSGEWPKDDVLQAYLNIIYFGRGAYGISAAAKAYFDKPVEQLDVAEGALLAALIQRPSTLDPAVDPGGARIRWNWVLDGMVETGALTPKDRAAQEFPVTVSPDQASAQNQTTGPNGLIERQVTKELLDLFNIDEQTLNTQGLQITTTIDMQAQKAAEKAVSKYLEGQETDMRAAVVSIDPHDGAVKAYYGGTDAYGFDFAQAGLQTGSSFKVFALIAALQQGIGLGYQVDSSPLTVDGIKISNVEGESCGTCNIAEALKRSLNTSYYRLMLKLKNGPADVAEAAHQAGIATSFPGVPHTLSEDGQGGPPNNGIVLGQYQTRVIDMASAYATLADSGVYHAPHFVQKVVNSDGKVLFDASTSDNSGEQRIDKAVADNVTSAMQPIAGYSRGHNLAGGRPSAAKTGTTQLGDTDANKDAWMVGYTPSLSTAVWVGTTEDNEPLVNKWGSPVYGSGLPSDIWKATMDGALKGTNNESFPKPTEIGGYAGVPAAPPPPPPKPEEPPPGTVIQPSIEVAPGITIPIGPPTTIPAAPAVPVGPAPGAPEAPVPPPP</sequence>
<feature type="compositionally biased region" description="Basic and acidic residues" evidence="9">
    <location>
        <begin position="23"/>
        <end position="36"/>
    </location>
</feature>
<dbReference type="SUPFAM" id="SSF56601">
    <property type="entry name" value="beta-lactamase/transpeptidase-like"/>
    <property type="match status" value="1"/>
</dbReference>
<keyword evidence="10" id="KW-1133">Transmembrane helix</keyword>
<evidence type="ECO:0000256" key="10">
    <source>
        <dbReference type="SAM" id="Phobius"/>
    </source>
</evidence>
<comment type="catalytic activity">
    <reaction evidence="8">
        <text>[GlcNAc-(1-&gt;4)-Mur2Ac(oyl-L-Ala-gamma-D-Glu-L-Lys-D-Ala-D-Ala)](n)-di-trans,octa-cis-undecaprenyl diphosphate + beta-D-GlcNAc-(1-&gt;4)-Mur2Ac(oyl-L-Ala-gamma-D-Glu-L-Lys-D-Ala-D-Ala)-di-trans,octa-cis-undecaprenyl diphosphate = [GlcNAc-(1-&gt;4)-Mur2Ac(oyl-L-Ala-gamma-D-Glu-L-Lys-D-Ala-D-Ala)](n+1)-di-trans,octa-cis-undecaprenyl diphosphate + di-trans,octa-cis-undecaprenyl diphosphate + H(+)</text>
        <dbReference type="Rhea" id="RHEA:23708"/>
        <dbReference type="Rhea" id="RHEA-COMP:9602"/>
        <dbReference type="Rhea" id="RHEA-COMP:9603"/>
        <dbReference type="ChEBI" id="CHEBI:15378"/>
        <dbReference type="ChEBI" id="CHEBI:58405"/>
        <dbReference type="ChEBI" id="CHEBI:60033"/>
        <dbReference type="ChEBI" id="CHEBI:78435"/>
        <dbReference type="EC" id="2.4.99.28"/>
    </reaction>
</comment>
<feature type="region of interest" description="Disordered" evidence="9">
    <location>
        <begin position="1"/>
        <end position="119"/>
    </location>
</feature>
<dbReference type="PANTHER" id="PTHR32282">
    <property type="entry name" value="BINDING PROTEIN TRANSPEPTIDASE, PUTATIVE-RELATED"/>
    <property type="match status" value="1"/>
</dbReference>
<evidence type="ECO:0000256" key="3">
    <source>
        <dbReference type="ARBA" id="ARBA00022676"/>
    </source>
</evidence>
<dbReference type="InterPro" id="IPR001460">
    <property type="entry name" value="PCN-bd_Tpept"/>
</dbReference>
<reference evidence="14" key="1">
    <citation type="submission" date="2016-06" db="EMBL/GenBank/DDBJ databases">
        <authorList>
            <person name="Sutton G."/>
            <person name="Brinkac L."/>
            <person name="Sanka R."/>
            <person name="Adams M."/>
            <person name="Lau E."/>
            <person name="Sam S."/>
            <person name="Sreng N."/>
            <person name="Him V."/>
            <person name="Kerleguer A."/>
            <person name="Cheng S."/>
        </authorList>
    </citation>
    <scope>NUCLEOTIDE SEQUENCE [LARGE SCALE GENOMIC DNA]</scope>
    <source>
        <strain evidence="14">E861</strain>
    </source>
</reference>
<feature type="domain" description="Penicillin-binding protein transpeptidase" evidence="11">
    <location>
        <begin position="460"/>
        <end position="721"/>
    </location>
</feature>
<feature type="region of interest" description="Disordered" evidence="9">
    <location>
        <begin position="674"/>
        <end position="695"/>
    </location>
</feature>
<dbReference type="Gene3D" id="3.40.710.10">
    <property type="entry name" value="DD-peptidase/beta-lactamase superfamily"/>
    <property type="match status" value="1"/>
</dbReference>
<keyword evidence="10" id="KW-0812">Transmembrane</keyword>
<feature type="compositionally biased region" description="Pro residues" evidence="9">
    <location>
        <begin position="820"/>
        <end position="836"/>
    </location>
</feature>
<organism evidence="13 14">
    <name type="scientific">Mycobacterium kyorinense</name>
    <dbReference type="NCBI Taxonomy" id="487514"/>
    <lineage>
        <taxon>Bacteria</taxon>
        <taxon>Bacillati</taxon>
        <taxon>Actinomycetota</taxon>
        <taxon>Actinomycetes</taxon>
        <taxon>Mycobacteriales</taxon>
        <taxon>Mycobacteriaceae</taxon>
        <taxon>Mycobacterium</taxon>
    </lineage>
</organism>
<evidence type="ECO:0000256" key="9">
    <source>
        <dbReference type="SAM" id="MobiDB-lite"/>
    </source>
</evidence>
<evidence type="ECO:0000256" key="4">
    <source>
        <dbReference type="ARBA" id="ARBA00022679"/>
    </source>
</evidence>
<feature type="compositionally biased region" description="Pro residues" evidence="9">
    <location>
        <begin position="775"/>
        <end position="790"/>
    </location>
</feature>
<evidence type="ECO:0000259" key="11">
    <source>
        <dbReference type="Pfam" id="PF00905"/>
    </source>
</evidence>
<dbReference type="Pfam" id="PF00905">
    <property type="entry name" value="Transpeptidase"/>
    <property type="match status" value="1"/>
</dbReference>
<keyword evidence="3" id="KW-0328">Glycosyltransferase</keyword>
<evidence type="ECO:0000256" key="6">
    <source>
        <dbReference type="ARBA" id="ARBA00023268"/>
    </source>
</evidence>
<dbReference type="GO" id="GO:0009002">
    <property type="term" value="F:serine-type D-Ala-D-Ala carboxypeptidase activity"/>
    <property type="evidence" value="ECO:0007669"/>
    <property type="project" value="UniProtKB-EC"/>
</dbReference>
<evidence type="ECO:0000256" key="2">
    <source>
        <dbReference type="ARBA" id="ARBA00022670"/>
    </source>
</evidence>
<dbReference type="Proteomes" id="UP000093592">
    <property type="component" value="Unassembled WGS sequence"/>
</dbReference>
<feature type="compositionally biased region" description="Pro residues" evidence="9">
    <location>
        <begin position="105"/>
        <end position="116"/>
    </location>
</feature>
<dbReference type="Pfam" id="PF00912">
    <property type="entry name" value="Transgly"/>
    <property type="match status" value="1"/>
</dbReference>
<dbReference type="OrthoDB" id="9766909at2"/>
<keyword evidence="10" id="KW-0472">Membrane</keyword>
<comment type="catalytic activity">
    <reaction evidence="7">
        <text>Preferential cleavage: (Ac)2-L-Lys-D-Ala-|-D-Ala. Also transpeptidation of peptidyl-alanyl moieties that are N-acyl substituents of D-alanine.</text>
        <dbReference type="EC" id="3.4.16.4"/>
    </reaction>
</comment>
<dbReference type="GO" id="GO:0008658">
    <property type="term" value="F:penicillin binding"/>
    <property type="evidence" value="ECO:0007669"/>
    <property type="project" value="InterPro"/>
</dbReference>
<keyword evidence="5" id="KW-0378">Hydrolase</keyword>
<feature type="compositionally biased region" description="Basic and acidic residues" evidence="9">
    <location>
        <begin position="62"/>
        <end position="74"/>
    </location>
</feature>
<gene>
    <name evidence="13" type="ORF">A5707_05160</name>
</gene>
<accession>A0A1A2Z0U6</accession>
<dbReference type="RefSeq" id="WP_065015613.1">
    <property type="nucleotide sequence ID" value="NZ_LZKJ01000150.1"/>
</dbReference>
<evidence type="ECO:0000259" key="12">
    <source>
        <dbReference type="Pfam" id="PF00912"/>
    </source>
</evidence>
<dbReference type="GO" id="GO:0008955">
    <property type="term" value="F:peptidoglycan glycosyltransferase activity"/>
    <property type="evidence" value="ECO:0007669"/>
    <property type="project" value="UniProtKB-EC"/>
</dbReference>
<feature type="region of interest" description="Disordered" evidence="9">
    <location>
        <begin position="757"/>
        <end position="836"/>
    </location>
</feature>
<dbReference type="SUPFAM" id="SSF53955">
    <property type="entry name" value="Lysozyme-like"/>
    <property type="match status" value="1"/>
</dbReference>
<dbReference type="EMBL" id="LZKJ01000150">
    <property type="protein sequence ID" value="OBI43258.1"/>
    <property type="molecule type" value="Genomic_DNA"/>
</dbReference>
<protein>
    <submittedName>
        <fullName evidence="13">Penicillin-binding protein</fullName>
    </submittedName>
</protein>
<dbReference type="InterPro" id="IPR001264">
    <property type="entry name" value="Glyco_trans_51"/>
</dbReference>
<feature type="transmembrane region" description="Helical" evidence="10">
    <location>
        <begin position="143"/>
        <end position="166"/>
    </location>
</feature>
<keyword evidence="1" id="KW-0121">Carboxypeptidase</keyword>
<dbReference type="AlphaFoldDB" id="A0A1A2Z0U6"/>
<evidence type="ECO:0000313" key="14">
    <source>
        <dbReference type="Proteomes" id="UP000093592"/>
    </source>
</evidence>
<dbReference type="InterPro" id="IPR023346">
    <property type="entry name" value="Lysozyme-like_dom_sf"/>
</dbReference>
<evidence type="ECO:0000256" key="7">
    <source>
        <dbReference type="ARBA" id="ARBA00034000"/>
    </source>
</evidence>
<dbReference type="InterPro" id="IPR050396">
    <property type="entry name" value="Glycosyltr_51/Transpeptidase"/>
</dbReference>
<evidence type="ECO:0000256" key="1">
    <source>
        <dbReference type="ARBA" id="ARBA00022645"/>
    </source>
</evidence>
<keyword evidence="6" id="KW-0511">Multifunctional enzyme</keyword>
<feature type="compositionally biased region" description="Basic and acidic residues" evidence="9">
    <location>
        <begin position="87"/>
        <end position="99"/>
    </location>
</feature>
<evidence type="ECO:0000256" key="5">
    <source>
        <dbReference type="ARBA" id="ARBA00022801"/>
    </source>
</evidence>
<comment type="caution">
    <text evidence="13">The sequence shown here is derived from an EMBL/GenBank/DDBJ whole genome shotgun (WGS) entry which is preliminary data.</text>
</comment>
<dbReference type="GO" id="GO:0030288">
    <property type="term" value="C:outer membrane-bounded periplasmic space"/>
    <property type="evidence" value="ECO:0007669"/>
    <property type="project" value="TreeGrafter"/>
</dbReference>
<feature type="compositionally biased region" description="Basic and acidic residues" evidence="9">
    <location>
        <begin position="1"/>
        <end position="11"/>
    </location>
</feature>
<dbReference type="PANTHER" id="PTHR32282:SF34">
    <property type="entry name" value="PENICILLIN-BINDING PROTEIN 1A"/>
    <property type="match status" value="1"/>
</dbReference>
<name>A0A1A2Z0U6_9MYCO</name>
<dbReference type="GO" id="GO:0009252">
    <property type="term" value="P:peptidoglycan biosynthetic process"/>
    <property type="evidence" value="ECO:0007669"/>
    <property type="project" value="TreeGrafter"/>
</dbReference>
<keyword evidence="4" id="KW-0808">Transferase</keyword>
<proteinExistence type="predicted"/>